<dbReference type="SMART" id="SM01039">
    <property type="entry name" value="BRICHOS"/>
    <property type="match status" value="1"/>
</dbReference>
<dbReference type="InParanoid" id="K1Q9X9"/>
<evidence type="ECO:0000256" key="1">
    <source>
        <dbReference type="ARBA" id="ARBA00004606"/>
    </source>
</evidence>
<dbReference type="GO" id="GO:0001540">
    <property type="term" value="F:amyloid-beta binding"/>
    <property type="evidence" value="ECO:0007669"/>
    <property type="project" value="TreeGrafter"/>
</dbReference>
<feature type="region of interest" description="Disordered" evidence="10">
    <location>
        <begin position="155"/>
        <end position="175"/>
    </location>
</feature>
<feature type="transmembrane region" description="Helical" evidence="9">
    <location>
        <begin position="51"/>
        <end position="75"/>
    </location>
</feature>
<comment type="caution">
    <text evidence="9">Lacks conserved residue(s) required for the propagation of feature annotation.</text>
</comment>
<dbReference type="PROSITE" id="PS50869">
    <property type="entry name" value="BRICHOS"/>
    <property type="match status" value="1"/>
</dbReference>
<dbReference type="PANTHER" id="PTHR10962:SF1">
    <property type="entry name" value="INTEGRAL MEMBRANE PROTEIN 2"/>
    <property type="match status" value="1"/>
</dbReference>
<accession>K1Q9X9</accession>
<dbReference type="InterPro" id="IPR040145">
    <property type="entry name" value="ITM2"/>
</dbReference>
<dbReference type="AlphaFoldDB" id="K1Q9X9"/>
<sequence length="338" mass="39939">MTIYKVNNQEKNEKKDILEQKLLAAVVADSEVPDTHVEVDVAPPPRRHSRAWLNLFLILVAILVLAAGITGGVLLYKRLSHKRQEGVRDMISILLFYATETARLVIFLLIIRGQCGFRADLQYDYQSTMMDNDIRPDAPKDPYFLPNQQVDQQWSKDKTEEPVLNKPHKHHRHHRPQMMHYDLSEDVQVIDDKVERIHMPSFKDFRDTMILHDFQKNYTAIVDYDKRSCYIMKLDRVKVTPPKDWIDLIQKFATGYYMPRADVLRKQYRVTLPALPDISFLGRYIEKECLYFQTYTMEKMVGDHFIAKRDVRGLSNARYSYYEPRINSYIQMQLFKSQ</sequence>
<evidence type="ECO:0000256" key="2">
    <source>
        <dbReference type="ARBA" id="ARBA00006794"/>
    </source>
</evidence>
<evidence type="ECO:0000256" key="4">
    <source>
        <dbReference type="ARBA" id="ARBA00022968"/>
    </source>
</evidence>
<dbReference type="GO" id="GO:0042985">
    <property type="term" value="P:negative regulation of amyloid precursor protein biosynthetic process"/>
    <property type="evidence" value="ECO:0007669"/>
    <property type="project" value="TreeGrafter"/>
</dbReference>
<protein>
    <recommendedName>
        <fullName evidence="9">Integral membrane protein 2</fullName>
    </recommendedName>
</protein>
<dbReference type="GO" id="GO:0005886">
    <property type="term" value="C:plasma membrane"/>
    <property type="evidence" value="ECO:0007669"/>
    <property type="project" value="UniProtKB-UniRule"/>
</dbReference>
<keyword evidence="6 9" id="KW-0472">Membrane</keyword>
<dbReference type="EMBL" id="JH818752">
    <property type="protein sequence ID" value="EKC18261.1"/>
    <property type="molecule type" value="Genomic_DNA"/>
</dbReference>
<dbReference type="PANTHER" id="PTHR10962">
    <property type="entry name" value="INTEGRAL TRANSMEMBRANE PROTEIN 2"/>
    <property type="match status" value="1"/>
</dbReference>
<dbReference type="GO" id="GO:0005794">
    <property type="term" value="C:Golgi apparatus"/>
    <property type="evidence" value="ECO:0007669"/>
    <property type="project" value="TreeGrafter"/>
</dbReference>
<evidence type="ECO:0000256" key="8">
    <source>
        <dbReference type="ARBA" id="ARBA00023180"/>
    </source>
</evidence>
<reference evidence="11" key="1">
    <citation type="journal article" date="2012" name="Nature">
        <title>The oyster genome reveals stress adaptation and complexity of shell formation.</title>
        <authorList>
            <person name="Zhang G."/>
            <person name="Fang X."/>
            <person name="Guo X."/>
            <person name="Li L."/>
            <person name="Luo R."/>
            <person name="Xu F."/>
            <person name="Yang P."/>
            <person name="Zhang L."/>
            <person name="Wang X."/>
            <person name="Qi H."/>
            <person name="Xiong Z."/>
            <person name="Que H."/>
            <person name="Xie Y."/>
            <person name="Holland P.W."/>
            <person name="Paps J."/>
            <person name="Zhu Y."/>
            <person name="Wu F."/>
            <person name="Chen Y."/>
            <person name="Wang J."/>
            <person name="Peng C."/>
            <person name="Meng J."/>
            <person name="Yang L."/>
            <person name="Liu J."/>
            <person name="Wen B."/>
            <person name="Zhang N."/>
            <person name="Huang Z."/>
            <person name="Zhu Q."/>
            <person name="Feng Y."/>
            <person name="Mount A."/>
            <person name="Hedgecock D."/>
            <person name="Xu Z."/>
            <person name="Liu Y."/>
            <person name="Domazet-Loso T."/>
            <person name="Du Y."/>
            <person name="Sun X."/>
            <person name="Zhang S."/>
            <person name="Liu B."/>
            <person name="Cheng P."/>
            <person name="Jiang X."/>
            <person name="Li J."/>
            <person name="Fan D."/>
            <person name="Wang W."/>
            <person name="Fu W."/>
            <person name="Wang T."/>
            <person name="Wang B."/>
            <person name="Zhang J."/>
            <person name="Peng Z."/>
            <person name="Li Y."/>
            <person name="Li N."/>
            <person name="Wang J."/>
            <person name="Chen M."/>
            <person name="He Y."/>
            <person name="Tan F."/>
            <person name="Song X."/>
            <person name="Zheng Q."/>
            <person name="Huang R."/>
            <person name="Yang H."/>
            <person name="Du X."/>
            <person name="Chen L."/>
            <person name="Yang M."/>
            <person name="Gaffney P.M."/>
            <person name="Wang S."/>
            <person name="Luo L."/>
            <person name="She Z."/>
            <person name="Ming Y."/>
            <person name="Huang W."/>
            <person name="Zhang S."/>
            <person name="Huang B."/>
            <person name="Zhang Y."/>
            <person name="Qu T."/>
            <person name="Ni P."/>
            <person name="Miao G."/>
            <person name="Wang J."/>
            <person name="Wang Q."/>
            <person name="Steinberg C.E."/>
            <person name="Wang H."/>
            <person name="Li N."/>
            <person name="Qian L."/>
            <person name="Zhang G."/>
            <person name="Li Y."/>
            <person name="Yang H."/>
            <person name="Liu X."/>
            <person name="Wang J."/>
            <person name="Yin Y."/>
            <person name="Wang J."/>
        </authorList>
    </citation>
    <scope>NUCLEOTIDE SEQUENCE [LARGE SCALE GENOMIC DNA]</scope>
    <source>
        <strain evidence="11">05x7-T-G4-1.051#20</strain>
    </source>
</reference>
<keyword evidence="4 9" id="KW-0735">Signal-anchor</keyword>
<organism evidence="11">
    <name type="scientific">Magallana gigas</name>
    <name type="common">Pacific oyster</name>
    <name type="synonym">Crassostrea gigas</name>
    <dbReference type="NCBI Taxonomy" id="29159"/>
    <lineage>
        <taxon>Eukaryota</taxon>
        <taxon>Metazoa</taxon>
        <taxon>Spiralia</taxon>
        <taxon>Lophotrochozoa</taxon>
        <taxon>Mollusca</taxon>
        <taxon>Bivalvia</taxon>
        <taxon>Autobranchia</taxon>
        <taxon>Pteriomorphia</taxon>
        <taxon>Ostreida</taxon>
        <taxon>Ostreoidea</taxon>
        <taxon>Ostreidae</taxon>
        <taxon>Magallana</taxon>
    </lineage>
</organism>
<evidence type="ECO:0000256" key="6">
    <source>
        <dbReference type="ARBA" id="ARBA00023136"/>
    </source>
</evidence>
<feature type="transmembrane region" description="Helical" evidence="9">
    <location>
        <begin position="87"/>
        <end position="111"/>
    </location>
</feature>
<dbReference type="Pfam" id="PF04089">
    <property type="entry name" value="BRICHOS"/>
    <property type="match status" value="1"/>
</dbReference>
<dbReference type="HOGENOM" id="CLU_073179_0_0_1"/>
<comment type="similarity">
    <text evidence="2 9">Belongs to the ITM2 family.</text>
</comment>
<feature type="compositionally biased region" description="Basic residues" evidence="10">
    <location>
        <begin position="166"/>
        <end position="175"/>
    </location>
</feature>
<evidence type="ECO:0000256" key="10">
    <source>
        <dbReference type="SAM" id="MobiDB-lite"/>
    </source>
</evidence>
<gene>
    <name evidence="11" type="ORF">CGI_10013989</name>
</gene>
<keyword evidence="7" id="KW-1015">Disulfide bond</keyword>
<evidence type="ECO:0000256" key="5">
    <source>
        <dbReference type="ARBA" id="ARBA00022989"/>
    </source>
</evidence>
<evidence type="ECO:0000256" key="7">
    <source>
        <dbReference type="ARBA" id="ARBA00023157"/>
    </source>
</evidence>
<keyword evidence="5 9" id="KW-1133">Transmembrane helix</keyword>
<dbReference type="GO" id="GO:0070062">
    <property type="term" value="C:extracellular exosome"/>
    <property type="evidence" value="ECO:0007669"/>
    <property type="project" value="TreeGrafter"/>
</dbReference>
<evidence type="ECO:0000256" key="3">
    <source>
        <dbReference type="ARBA" id="ARBA00022692"/>
    </source>
</evidence>
<dbReference type="InterPro" id="IPR007084">
    <property type="entry name" value="BRICHOS_dom"/>
</dbReference>
<evidence type="ECO:0000313" key="11">
    <source>
        <dbReference type="EMBL" id="EKC18261.1"/>
    </source>
</evidence>
<evidence type="ECO:0000256" key="9">
    <source>
        <dbReference type="RuleBase" id="RU367061"/>
    </source>
</evidence>
<name>K1Q9X9_MAGGI</name>
<keyword evidence="8" id="KW-0325">Glycoprotein</keyword>
<comment type="subcellular location">
    <subcellularLocation>
        <location evidence="1 9">Membrane</location>
        <topology evidence="1 9">Single-pass type II membrane protein</topology>
    </subcellularLocation>
</comment>
<keyword evidence="3 9" id="KW-0812">Transmembrane</keyword>
<keyword evidence="9" id="KW-1003">Cell membrane</keyword>
<proteinExistence type="inferred from homology"/>